<comment type="caution">
    <text evidence="1">The sequence shown here is derived from an EMBL/GenBank/DDBJ whole genome shotgun (WGS) entry which is preliminary data.</text>
</comment>
<organism evidence="1 2">
    <name type="scientific">Portunus trituberculatus</name>
    <name type="common">Swimming crab</name>
    <name type="synonym">Neptunus trituberculatus</name>
    <dbReference type="NCBI Taxonomy" id="210409"/>
    <lineage>
        <taxon>Eukaryota</taxon>
        <taxon>Metazoa</taxon>
        <taxon>Ecdysozoa</taxon>
        <taxon>Arthropoda</taxon>
        <taxon>Crustacea</taxon>
        <taxon>Multicrustacea</taxon>
        <taxon>Malacostraca</taxon>
        <taxon>Eumalacostraca</taxon>
        <taxon>Eucarida</taxon>
        <taxon>Decapoda</taxon>
        <taxon>Pleocyemata</taxon>
        <taxon>Brachyura</taxon>
        <taxon>Eubrachyura</taxon>
        <taxon>Portunoidea</taxon>
        <taxon>Portunidae</taxon>
        <taxon>Portuninae</taxon>
        <taxon>Portunus</taxon>
    </lineage>
</organism>
<protein>
    <submittedName>
        <fullName evidence="1">Uncharacterized protein</fullName>
    </submittedName>
</protein>
<evidence type="ECO:0000313" key="2">
    <source>
        <dbReference type="Proteomes" id="UP000324222"/>
    </source>
</evidence>
<accession>A0A5B7F400</accession>
<evidence type="ECO:0000313" key="1">
    <source>
        <dbReference type="EMBL" id="MPC40277.1"/>
    </source>
</evidence>
<dbReference type="EMBL" id="VSRR010004640">
    <property type="protein sequence ID" value="MPC40277.1"/>
    <property type="molecule type" value="Genomic_DNA"/>
</dbReference>
<dbReference type="AlphaFoldDB" id="A0A5B7F400"/>
<keyword evidence="2" id="KW-1185">Reference proteome</keyword>
<sequence length="108" mass="11512">MPAITSADPDGPATMSATIGVTSAAIITAPDVLTAALITASFATAPLAIPAPYTPPSSSYTVTSQCRNARILTSKILPLEHIWQGNAWRYIFVQKRKHFFFPGNVHGD</sequence>
<reference evidence="1 2" key="1">
    <citation type="submission" date="2019-05" db="EMBL/GenBank/DDBJ databases">
        <title>Another draft genome of Portunus trituberculatus and its Hox gene families provides insights of decapod evolution.</title>
        <authorList>
            <person name="Jeong J.-H."/>
            <person name="Song I."/>
            <person name="Kim S."/>
            <person name="Choi T."/>
            <person name="Kim D."/>
            <person name="Ryu S."/>
            <person name="Kim W."/>
        </authorList>
    </citation>
    <scope>NUCLEOTIDE SEQUENCE [LARGE SCALE GENOMIC DNA]</scope>
    <source>
        <tissue evidence="1">Muscle</tissue>
    </source>
</reference>
<name>A0A5B7F400_PORTR</name>
<dbReference type="Proteomes" id="UP000324222">
    <property type="component" value="Unassembled WGS sequence"/>
</dbReference>
<gene>
    <name evidence="1" type="ORF">E2C01_033832</name>
</gene>
<proteinExistence type="predicted"/>